<dbReference type="RefSeq" id="WP_203921304.1">
    <property type="nucleotide sequence ID" value="NZ_BONZ01000057.1"/>
</dbReference>
<proteinExistence type="predicted"/>
<evidence type="ECO:0000313" key="2">
    <source>
        <dbReference type="Proteomes" id="UP000642748"/>
    </source>
</evidence>
<sequence length="515" mass="53190">MTEADPPPGAEDPFYLLDNVHLTSVGVDIGSSTSHLIFSRLHLRRETLELSSRFRLVSRTVLWQSPVLLTPYLPDGLIDSGAIAAFTARCHADAGIDPSVIDTGAVILTGEALKRRNARALADAVASGSGDFVCVTAGHNLEALLSAYGSGSVEASQRTGGSLLCVDIGGGTTKLALIRAGEVVATAAIEVGGRIVAWDADRRLTRVAPVANALMADAGLPNTPLPCASVSAASLPNASLPAGEALRPGDYFGPEAERSLAAVVAAQILAVPAGNVAGLRPDLVLTEPVWEQMVGLDGVTFSGGVSEYVFDRDRADYGDLGRAIGEHLREAIDRGVFGVPVLDPGQGIRATVIGASQCSVQVTGSTVAVRGASLPLRNLPVVHPAVDLAGDIDPFEVAAAIRRAVKAHDLPEDAAVALALRWAGPPSYPRLRALGEGIVAARPPGTGVPAVILLDRDLSASLGALLADELAVSGPLICLDNLEFRPLDYVDIGPPIWPPGVLPVVIKSLLFGSSG</sequence>
<gene>
    <name evidence="1" type="ORF">Raf01_59230</name>
</gene>
<reference evidence="1" key="1">
    <citation type="submission" date="2021-01" db="EMBL/GenBank/DDBJ databases">
        <title>Whole genome shotgun sequence of Rugosimonospora africana NBRC 104875.</title>
        <authorList>
            <person name="Komaki H."/>
            <person name="Tamura T."/>
        </authorList>
    </citation>
    <scope>NUCLEOTIDE SEQUENCE</scope>
    <source>
        <strain evidence="1">NBRC 104875</strain>
    </source>
</reference>
<dbReference type="InterPro" id="IPR009377">
    <property type="entry name" value="EutA"/>
</dbReference>
<evidence type="ECO:0000313" key="1">
    <source>
        <dbReference type="EMBL" id="GIH17751.1"/>
    </source>
</evidence>
<accession>A0A8J3R024</accession>
<protein>
    <submittedName>
        <fullName evidence="1">Reactivating factor for ethanolamine ammonia lyase</fullName>
    </submittedName>
</protein>
<dbReference type="InterPro" id="IPR043129">
    <property type="entry name" value="ATPase_NBD"/>
</dbReference>
<dbReference type="Gene3D" id="3.30.420.40">
    <property type="match status" value="1"/>
</dbReference>
<dbReference type="AlphaFoldDB" id="A0A8J3R024"/>
<dbReference type="PIRSF" id="PIRSF012293">
    <property type="entry name" value="EutA"/>
    <property type="match status" value="1"/>
</dbReference>
<name>A0A8J3R024_9ACTN</name>
<keyword evidence="2" id="KW-1185">Reference proteome</keyword>
<organism evidence="1 2">
    <name type="scientific">Rugosimonospora africana</name>
    <dbReference type="NCBI Taxonomy" id="556532"/>
    <lineage>
        <taxon>Bacteria</taxon>
        <taxon>Bacillati</taxon>
        <taxon>Actinomycetota</taxon>
        <taxon>Actinomycetes</taxon>
        <taxon>Micromonosporales</taxon>
        <taxon>Micromonosporaceae</taxon>
        <taxon>Rugosimonospora</taxon>
    </lineage>
</organism>
<comment type="caution">
    <text evidence="1">The sequence shown here is derived from an EMBL/GenBank/DDBJ whole genome shotgun (WGS) entry which is preliminary data.</text>
</comment>
<dbReference type="Proteomes" id="UP000642748">
    <property type="component" value="Unassembled WGS sequence"/>
</dbReference>
<dbReference type="EMBL" id="BONZ01000057">
    <property type="protein sequence ID" value="GIH17751.1"/>
    <property type="molecule type" value="Genomic_DNA"/>
</dbReference>
<dbReference type="Pfam" id="PF06277">
    <property type="entry name" value="EutA"/>
    <property type="match status" value="2"/>
</dbReference>
<dbReference type="SUPFAM" id="SSF53067">
    <property type="entry name" value="Actin-like ATPase domain"/>
    <property type="match status" value="1"/>
</dbReference>
<keyword evidence="1" id="KW-0456">Lyase</keyword>
<dbReference type="GO" id="GO:0016829">
    <property type="term" value="F:lyase activity"/>
    <property type="evidence" value="ECO:0007669"/>
    <property type="project" value="UniProtKB-KW"/>
</dbReference>